<organism evidence="1 2">
    <name type="scientific">Paraphaeosphaeria sporulosa</name>
    <dbReference type="NCBI Taxonomy" id="1460663"/>
    <lineage>
        <taxon>Eukaryota</taxon>
        <taxon>Fungi</taxon>
        <taxon>Dikarya</taxon>
        <taxon>Ascomycota</taxon>
        <taxon>Pezizomycotina</taxon>
        <taxon>Dothideomycetes</taxon>
        <taxon>Pleosporomycetidae</taxon>
        <taxon>Pleosporales</taxon>
        <taxon>Massarineae</taxon>
        <taxon>Didymosphaeriaceae</taxon>
        <taxon>Paraphaeosphaeria</taxon>
    </lineage>
</organism>
<keyword evidence="2" id="KW-1185">Reference proteome</keyword>
<reference evidence="1 2" key="1">
    <citation type="submission" date="2016-05" db="EMBL/GenBank/DDBJ databases">
        <title>Comparative analysis of secretome profiles of manganese(II)-oxidizing ascomycete fungi.</title>
        <authorList>
            <consortium name="DOE Joint Genome Institute"/>
            <person name="Zeiner C.A."/>
            <person name="Purvine S.O."/>
            <person name="Zink E.M."/>
            <person name="Wu S."/>
            <person name="Pasa-Tolic L."/>
            <person name="Chaput D.L."/>
            <person name="Haridas S."/>
            <person name="Grigoriev I.V."/>
            <person name="Santelli C.M."/>
            <person name="Hansel C.M."/>
        </authorList>
    </citation>
    <scope>NUCLEOTIDE SEQUENCE [LARGE SCALE GENOMIC DNA]</scope>
    <source>
        <strain evidence="1 2">AP3s5-JAC2a</strain>
    </source>
</reference>
<dbReference type="AlphaFoldDB" id="A0A177C3D9"/>
<dbReference type="Proteomes" id="UP000077069">
    <property type="component" value="Unassembled WGS sequence"/>
</dbReference>
<sequence length="194" mass="21513">MSRYRSRRCALGTIEIIPRTHAVETDSNVHHHSIFISLDLTSMKHNSLKLLSSNPSSHHLPDSTTYSHPLLPLLRELSKPTLQQLNPHPQPSYRPVHIPADLAILKSCLESLQCRLKHSLRVVLVDCHAYHAHRVGRAHGVLAARDAELAASFRSSSLDVHSLTIFIHKLHVQDEHAREGGLGASLTDADDGDA</sequence>
<evidence type="ECO:0000313" key="1">
    <source>
        <dbReference type="EMBL" id="OAG01180.1"/>
    </source>
</evidence>
<proteinExistence type="predicted"/>
<name>A0A177C3D9_9PLEO</name>
<dbReference type="RefSeq" id="XP_018031545.1">
    <property type="nucleotide sequence ID" value="XM_018180461.1"/>
</dbReference>
<dbReference type="InParanoid" id="A0A177C3D9"/>
<evidence type="ECO:0000313" key="2">
    <source>
        <dbReference type="Proteomes" id="UP000077069"/>
    </source>
</evidence>
<gene>
    <name evidence="1" type="ORF">CC84DRAFT_1180238</name>
</gene>
<protein>
    <submittedName>
        <fullName evidence="1">Uncharacterized protein</fullName>
    </submittedName>
</protein>
<dbReference type="EMBL" id="KV441558">
    <property type="protein sequence ID" value="OAG01180.1"/>
    <property type="molecule type" value="Genomic_DNA"/>
</dbReference>
<accession>A0A177C3D9</accession>
<dbReference type="GeneID" id="28763947"/>